<proteinExistence type="predicted"/>
<accession>J3LV54</accession>
<name>J3LV54_ORYBR</name>
<dbReference type="Proteomes" id="UP000006038">
    <property type="component" value="Chromosome 4"/>
</dbReference>
<sequence length="56" mass="6149">MAAAGGGGVHAAASVGKQAASRYPFQLELLLYLELIWSTTLDDLHWFDICYLTYSI</sequence>
<evidence type="ECO:0000313" key="2">
    <source>
        <dbReference type="Proteomes" id="UP000006038"/>
    </source>
</evidence>
<organism evidence="1">
    <name type="scientific">Oryza brachyantha</name>
    <name type="common">malo sina</name>
    <dbReference type="NCBI Taxonomy" id="4533"/>
    <lineage>
        <taxon>Eukaryota</taxon>
        <taxon>Viridiplantae</taxon>
        <taxon>Streptophyta</taxon>
        <taxon>Embryophyta</taxon>
        <taxon>Tracheophyta</taxon>
        <taxon>Spermatophyta</taxon>
        <taxon>Magnoliopsida</taxon>
        <taxon>Liliopsida</taxon>
        <taxon>Poales</taxon>
        <taxon>Poaceae</taxon>
        <taxon>BOP clade</taxon>
        <taxon>Oryzoideae</taxon>
        <taxon>Oryzeae</taxon>
        <taxon>Oryzinae</taxon>
        <taxon>Oryza</taxon>
    </lineage>
</organism>
<protein>
    <submittedName>
        <fullName evidence="1">Uncharacterized protein</fullName>
    </submittedName>
</protein>
<evidence type="ECO:0000313" key="1">
    <source>
        <dbReference type="EnsemblPlants" id="OB04G10290.1"/>
    </source>
</evidence>
<dbReference type="EnsemblPlants" id="OB04G10290.1">
    <property type="protein sequence ID" value="OB04G10290.1"/>
    <property type="gene ID" value="OB04G10290"/>
</dbReference>
<keyword evidence="2" id="KW-1185">Reference proteome</keyword>
<dbReference type="Gramene" id="OB04G10290.1">
    <property type="protein sequence ID" value="OB04G10290.1"/>
    <property type="gene ID" value="OB04G10290"/>
</dbReference>
<reference evidence="1" key="1">
    <citation type="journal article" date="2013" name="Nat. Commun.">
        <title>Whole-genome sequencing of Oryza brachyantha reveals mechanisms underlying Oryza genome evolution.</title>
        <authorList>
            <person name="Chen J."/>
            <person name="Huang Q."/>
            <person name="Gao D."/>
            <person name="Wang J."/>
            <person name="Lang Y."/>
            <person name="Liu T."/>
            <person name="Li B."/>
            <person name="Bai Z."/>
            <person name="Luis Goicoechea J."/>
            <person name="Liang C."/>
            <person name="Chen C."/>
            <person name="Zhang W."/>
            <person name="Sun S."/>
            <person name="Liao Y."/>
            <person name="Zhang X."/>
            <person name="Yang L."/>
            <person name="Song C."/>
            <person name="Wang M."/>
            <person name="Shi J."/>
            <person name="Liu G."/>
            <person name="Liu J."/>
            <person name="Zhou H."/>
            <person name="Zhou W."/>
            <person name="Yu Q."/>
            <person name="An N."/>
            <person name="Chen Y."/>
            <person name="Cai Q."/>
            <person name="Wang B."/>
            <person name="Liu B."/>
            <person name="Min J."/>
            <person name="Huang Y."/>
            <person name="Wu H."/>
            <person name="Li Z."/>
            <person name="Zhang Y."/>
            <person name="Yin Y."/>
            <person name="Song W."/>
            <person name="Jiang J."/>
            <person name="Jackson S.A."/>
            <person name="Wing R.A."/>
            <person name="Wang J."/>
            <person name="Chen M."/>
        </authorList>
    </citation>
    <scope>NUCLEOTIDE SEQUENCE [LARGE SCALE GENOMIC DNA]</scope>
    <source>
        <strain evidence="1">cv. IRGC 101232</strain>
    </source>
</reference>
<dbReference type="HOGENOM" id="CLU_3017473_0_0_1"/>
<reference evidence="1" key="2">
    <citation type="submission" date="2013-04" db="UniProtKB">
        <authorList>
            <consortium name="EnsemblPlants"/>
        </authorList>
    </citation>
    <scope>IDENTIFICATION</scope>
</reference>
<dbReference type="AlphaFoldDB" id="J3LV54"/>